<dbReference type="RefSeq" id="WP_103312449.1">
    <property type="nucleotide sequence ID" value="NZ_PPPD01000001.1"/>
</dbReference>
<dbReference type="Gene3D" id="3.40.109.10">
    <property type="entry name" value="NADH Oxidase"/>
    <property type="match status" value="1"/>
</dbReference>
<dbReference type="AlphaFoldDB" id="A0A2K3UZQ1"/>
<dbReference type="Proteomes" id="UP000236379">
    <property type="component" value="Unassembled WGS sequence"/>
</dbReference>
<dbReference type="InterPro" id="IPR000415">
    <property type="entry name" value="Nitroreductase-like"/>
</dbReference>
<reference evidence="1 2" key="1">
    <citation type="submission" date="2018-01" db="EMBL/GenBank/DDBJ databases">
        <title>Deinococcus koreensis sp. nov., a radiation-resistant bacterium isolated from river water.</title>
        <authorList>
            <person name="Choi A."/>
        </authorList>
    </citation>
    <scope>NUCLEOTIDE SEQUENCE [LARGE SCALE GENOMIC DNA]</scope>
    <source>
        <strain evidence="1 2">SJW1-2</strain>
    </source>
</reference>
<evidence type="ECO:0000313" key="1">
    <source>
        <dbReference type="EMBL" id="PNY82010.1"/>
    </source>
</evidence>
<gene>
    <name evidence="1" type="ORF">CVO96_12095</name>
</gene>
<dbReference type="GO" id="GO:0016491">
    <property type="term" value="F:oxidoreductase activity"/>
    <property type="evidence" value="ECO:0007669"/>
    <property type="project" value="InterPro"/>
</dbReference>
<dbReference type="EMBL" id="PPPD01000001">
    <property type="protein sequence ID" value="PNY82010.1"/>
    <property type="molecule type" value="Genomic_DNA"/>
</dbReference>
<keyword evidence="2" id="KW-1185">Reference proteome</keyword>
<accession>A0A2K3UZQ1</accession>
<dbReference type="OrthoDB" id="9782629at2"/>
<evidence type="ECO:0000313" key="2">
    <source>
        <dbReference type="Proteomes" id="UP000236379"/>
    </source>
</evidence>
<dbReference type="SUPFAM" id="SSF55469">
    <property type="entry name" value="FMN-dependent nitroreductase-like"/>
    <property type="match status" value="1"/>
</dbReference>
<organism evidence="1 2">
    <name type="scientific">Deinococcus koreensis</name>
    <dbReference type="NCBI Taxonomy" id="2054903"/>
    <lineage>
        <taxon>Bacteria</taxon>
        <taxon>Thermotogati</taxon>
        <taxon>Deinococcota</taxon>
        <taxon>Deinococci</taxon>
        <taxon>Deinococcales</taxon>
        <taxon>Deinococcaceae</taxon>
        <taxon>Deinococcus</taxon>
    </lineage>
</organism>
<protein>
    <submittedName>
        <fullName evidence="1">Uncharacterized protein</fullName>
    </submittedName>
</protein>
<proteinExistence type="predicted"/>
<name>A0A2K3UZQ1_9DEIO</name>
<sequence length="61" mass="6482">MTDFPSPATPPSAQAQAVLDVIRRRRTVDITALRPGPLPRGGLEAILEAGTWAPTYGLSQP</sequence>
<comment type="caution">
    <text evidence="1">The sequence shown here is derived from an EMBL/GenBank/DDBJ whole genome shotgun (WGS) entry which is preliminary data.</text>
</comment>